<dbReference type="InterPro" id="IPR008828">
    <property type="entry name" value="Sin1/Avo1"/>
</dbReference>
<feature type="compositionally biased region" description="Basic and acidic residues" evidence="2">
    <location>
        <begin position="191"/>
        <end position="200"/>
    </location>
</feature>
<feature type="region of interest" description="Disordered" evidence="2">
    <location>
        <begin position="490"/>
        <end position="527"/>
    </location>
</feature>
<name>A0A8H4RYL7_9HELO</name>
<dbReference type="Pfam" id="PF16979">
    <property type="entry name" value="SIN1_PH"/>
    <property type="match status" value="1"/>
</dbReference>
<proteinExistence type="inferred from homology"/>
<dbReference type="GO" id="GO:0031932">
    <property type="term" value="C:TORC2 complex"/>
    <property type="evidence" value="ECO:0007669"/>
    <property type="project" value="InterPro"/>
</dbReference>
<gene>
    <name evidence="5" type="ORF">G7Y89_g732</name>
</gene>
<dbReference type="PANTHER" id="PTHR13335:SF1">
    <property type="entry name" value="TARGET OF RAPAMYCIN COMPLEX 2 SUBUNIT MAPKAP1"/>
    <property type="match status" value="1"/>
</dbReference>
<feature type="domain" description="SIN1-type PH" evidence="4">
    <location>
        <begin position="702"/>
        <end position="805"/>
    </location>
</feature>
<evidence type="ECO:0000313" key="6">
    <source>
        <dbReference type="Proteomes" id="UP000566819"/>
    </source>
</evidence>
<evidence type="ECO:0000256" key="2">
    <source>
        <dbReference type="SAM" id="MobiDB-lite"/>
    </source>
</evidence>
<feature type="compositionally biased region" description="Acidic residues" evidence="2">
    <location>
        <begin position="252"/>
        <end position="270"/>
    </location>
</feature>
<evidence type="ECO:0000256" key="1">
    <source>
        <dbReference type="ARBA" id="ARBA00009407"/>
    </source>
</evidence>
<feature type="compositionally biased region" description="Low complexity" evidence="2">
    <location>
        <begin position="178"/>
        <end position="187"/>
    </location>
</feature>
<protein>
    <submittedName>
        <fullName evidence="5">Uncharacterized protein</fullName>
    </submittedName>
</protein>
<dbReference type="GO" id="GO:0005546">
    <property type="term" value="F:phosphatidylinositol-4,5-bisphosphate binding"/>
    <property type="evidence" value="ECO:0007669"/>
    <property type="project" value="TreeGrafter"/>
</dbReference>
<dbReference type="EMBL" id="JAAMPI010000025">
    <property type="protein sequence ID" value="KAF4637359.1"/>
    <property type="molecule type" value="Genomic_DNA"/>
</dbReference>
<accession>A0A8H4RYL7</accession>
<keyword evidence="6" id="KW-1185">Reference proteome</keyword>
<dbReference type="GO" id="GO:0038203">
    <property type="term" value="P:TORC2 signaling"/>
    <property type="evidence" value="ECO:0007669"/>
    <property type="project" value="TreeGrafter"/>
</dbReference>
<feature type="domain" description="CRIM" evidence="3">
    <location>
        <begin position="332"/>
        <end position="491"/>
    </location>
</feature>
<dbReference type="OrthoDB" id="241990at2759"/>
<dbReference type="InterPro" id="IPR031313">
    <property type="entry name" value="Sin1_PH_dom"/>
</dbReference>
<dbReference type="Gene3D" id="2.30.29.30">
    <property type="entry name" value="Pleckstrin-homology domain (PH domain)/Phosphotyrosine-binding domain (PTB)"/>
    <property type="match status" value="1"/>
</dbReference>
<dbReference type="Pfam" id="PF16978">
    <property type="entry name" value="CRIM"/>
    <property type="match status" value="1"/>
</dbReference>
<sequence>MSVIQVEDLVSYQLRTNYLNTIADGVGERLITINDSFLNTAGFKAAGWRANPANIKRTHSPPIPTAIASEYFQAPPRSAGLGPALDDEVEEGGMATGGGAGDTVGPGIATKRRRRREQMEEEDSSDLSDDSDEEGDQRAAQQIKFSKMPIRNRSGSSPIRGSNLRQSSTVASPPRPGPGQARRGSQPALEAVKERARRDTVTSSEMSSENEFDASAFQRQRETTRNATKASKALHSQTSDPNVGVKRQQSDLLEEEEDESDGSDMDSEFEGSIDSVSLLDSVEGPVTASPSEPIVGTMPKELTRSPTRKSKPAPPILEALPPPRPISMIQSKSLLSAAIKARQTKAASPFESFASLSGQGDPNPLSLRIWAPFATSTTKPYEVLIRRSVHENEANDRQVTVADLIGLSLWRYAEEKLEPAISPEKLNVNWWTLRMVEDEEVDYDFPALERNKHLVAFTTANNRAARSRSNSKPYDEFALVQATEEQFQQNQSVTPQFKQEAVTTASVEDDLTPRNTPIPQQSTLAATQTRQNPLLTTMSALRQNSALADAPNVGGTLTQTSTRSAVQKLLRVHIHSADAAPGQMITLDVTTDTYLADVLDIVCKKRQLDKANHVLKLTGSGTVVLLDRTVESIGNRADLDLYRRRFATDGPLTMSGSPSSTSPKMAMMANQPEFRKIRKGQMLGAHPLAQEAMKQDELGNSNYRKYTVWRKQPMRFVGMNERVLAIDGEYLHIMPASTGKTMFEGQGKTTTVHFSNVVGCKVTRRHPTNFKVVVYKATETKRYDFEAKSADEAAEIVFEIKKGISPYHNVYLGLHAKVALNLRNIHRERWQPLLRSDRDVLSSIGQSGTPARKTRFPTYLGLPIQFITIPRLKFQETVPRFHQLHTYITTVKMQIKASIILALASSVAGQSIISSISSDISGALSTATGAPSSVVSSLASEASSVASSITSAAASGASSISSVAATATSSDASSASSLASSLSSSISSRESSLSSSISSHASSVSSSASSRANAATTITTANFAGSTITSTSSPTGGAAYQTGAMGAAALFGGVAVFAANL</sequence>
<dbReference type="GO" id="GO:0005737">
    <property type="term" value="C:cytoplasm"/>
    <property type="evidence" value="ECO:0007669"/>
    <property type="project" value="TreeGrafter"/>
</dbReference>
<dbReference type="PANTHER" id="PTHR13335">
    <property type="entry name" value="TARGET OF RAPAMYCIN COMPLEX 2 SUBUNIT MAPKAP1"/>
    <property type="match status" value="1"/>
</dbReference>
<feature type="compositionally biased region" description="Polar residues" evidence="2">
    <location>
        <begin position="490"/>
        <end position="506"/>
    </location>
</feature>
<feature type="compositionally biased region" description="Polar residues" evidence="2">
    <location>
        <begin position="225"/>
        <end position="241"/>
    </location>
</feature>
<comment type="similarity">
    <text evidence="1">Belongs to the SIN1 family.</text>
</comment>
<evidence type="ECO:0000259" key="4">
    <source>
        <dbReference type="Pfam" id="PF16979"/>
    </source>
</evidence>
<feature type="compositionally biased region" description="Acidic residues" evidence="2">
    <location>
        <begin position="119"/>
        <end position="135"/>
    </location>
</feature>
<feature type="compositionally biased region" description="Gly residues" evidence="2">
    <location>
        <begin position="94"/>
        <end position="104"/>
    </location>
</feature>
<evidence type="ECO:0000313" key="5">
    <source>
        <dbReference type="EMBL" id="KAF4637359.1"/>
    </source>
</evidence>
<dbReference type="AlphaFoldDB" id="A0A8H4RYL7"/>
<dbReference type="FunFam" id="2.30.29.30:FF:000263">
    <property type="entry name" value="Stress activated MAP kinase interacting protein"/>
    <property type="match status" value="1"/>
</dbReference>
<evidence type="ECO:0000259" key="3">
    <source>
        <dbReference type="Pfam" id="PF16978"/>
    </source>
</evidence>
<dbReference type="Proteomes" id="UP000566819">
    <property type="component" value="Unassembled WGS sequence"/>
</dbReference>
<dbReference type="InterPro" id="IPR011993">
    <property type="entry name" value="PH-like_dom_sf"/>
</dbReference>
<comment type="caution">
    <text evidence="5">The sequence shown here is derived from an EMBL/GenBank/DDBJ whole genome shotgun (WGS) entry which is preliminary data.</text>
</comment>
<reference evidence="5 6" key="1">
    <citation type="submission" date="2020-03" db="EMBL/GenBank/DDBJ databases">
        <title>Draft Genome Sequence of Cudoniella acicularis.</title>
        <authorList>
            <person name="Buettner E."/>
            <person name="Kellner H."/>
        </authorList>
    </citation>
    <scope>NUCLEOTIDE SEQUENCE [LARGE SCALE GENOMIC DNA]</scope>
    <source>
        <strain evidence="5 6">DSM 108380</strain>
    </source>
</reference>
<feature type="compositionally biased region" description="Pro residues" evidence="2">
    <location>
        <begin position="312"/>
        <end position="324"/>
    </location>
</feature>
<feature type="compositionally biased region" description="Polar residues" evidence="2">
    <location>
        <begin position="153"/>
        <end position="170"/>
    </location>
</feature>
<dbReference type="InterPro" id="IPR031567">
    <property type="entry name" value="CRIM_dom"/>
</dbReference>
<organism evidence="5 6">
    <name type="scientific">Cudoniella acicularis</name>
    <dbReference type="NCBI Taxonomy" id="354080"/>
    <lineage>
        <taxon>Eukaryota</taxon>
        <taxon>Fungi</taxon>
        <taxon>Dikarya</taxon>
        <taxon>Ascomycota</taxon>
        <taxon>Pezizomycotina</taxon>
        <taxon>Leotiomycetes</taxon>
        <taxon>Helotiales</taxon>
        <taxon>Tricladiaceae</taxon>
        <taxon>Cudoniella</taxon>
    </lineage>
</organism>
<dbReference type="GO" id="GO:0005886">
    <property type="term" value="C:plasma membrane"/>
    <property type="evidence" value="ECO:0007669"/>
    <property type="project" value="TreeGrafter"/>
</dbReference>
<feature type="compositionally biased region" description="Polar residues" evidence="2">
    <location>
        <begin position="513"/>
        <end position="527"/>
    </location>
</feature>
<feature type="region of interest" description="Disordered" evidence="2">
    <location>
        <begin position="283"/>
        <end position="324"/>
    </location>
</feature>
<feature type="region of interest" description="Disordered" evidence="2">
    <location>
        <begin position="75"/>
        <end position="270"/>
    </location>
</feature>